<reference evidence="9 10" key="1">
    <citation type="submission" date="2020-08" db="EMBL/GenBank/DDBJ databases">
        <title>Genomic Encyclopedia of Type Strains, Phase IV (KMG-IV): sequencing the most valuable type-strain genomes for metagenomic binning, comparative biology and taxonomic classification.</title>
        <authorList>
            <person name="Goeker M."/>
        </authorList>
    </citation>
    <scope>NUCLEOTIDE SEQUENCE [LARGE SCALE GENOMIC DNA]</scope>
    <source>
        <strain evidence="9 10">YIM 65646</strain>
    </source>
</reference>
<name>A0A841FTL4_9ACTN</name>
<gene>
    <name evidence="9" type="ORF">HNR73_007260</name>
</gene>
<comment type="caution">
    <text evidence="9">The sequence shown here is derived from an EMBL/GenBank/DDBJ whole genome shotgun (WGS) entry which is preliminary data.</text>
</comment>
<evidence type="ECO:0000313" key="9">
    <source>
        <dbReference type="EMBL" id="MBB6039366.1"/>
    </source>
</evidence>
<dbReference type="Pfam" id="PF00005">
    <property type="entry name" value="ABC_tran"/>
    <property type="match status" value="1"/>
</dbReference>
<dbReference type="Pfam" id="PF08530">
    <property type="entry name" value="PepX_C"/>
    <property type="match status" value="1"/>
</dbReference>
<dbReference type="InterPro" id="IPR029058">
    <property type="entry name" value="AB_hydrolase_fold"/>
</dbReference>
<dbReference type="InterPro" id="IPR003439">
    <property type="entry name" value="ABC_transporter-like_ATP-bd"/>
</dbReference>
<dbReference type="PANTHER" id="PTHR43335:SF4">
    <property type="entry name" value="ABC TRANSPORTER, ATP-BINDING PROTEIN"/>
    <property type="match status" value="1"/>
</dbReference>
<keyword evidence="5 9" id="KW-0067">ATP-binding</keyword>
<evidence type="ECO:0000256" key="4">
    <source>
        <dbReference type="ARBA" id="ARBA00022801"/>
    </source>
</evidence>
<dbReference type="Gene3D" id="2.60.120.260">
    <property type="entry name" value="Galactose-binding domain-like"/>
    <property type="match status" value="1"/>
</dbReference>
<dbReference type="InterPro" id="IPR013736">
    <property type="entry name" value="Xaa-Pro_dipept_C"/>
</dbReference>
<dbReference type="InterPro" id="IPR008979">
    <property type="entry name" value="Galactose-bd-like_sf"/>
</dbReference>
<organism evidence="9 10">
    <name type="scientific">Phytomonospora endophytica</name>
    <dbReference type="NCBI Taxonomy" id="714109"/>
    <lineage>
        <taxon>Bacteria</taxon>
        <taxon>Bacillati</taxon>
        <taxon>Actinomycetota</taxon>
        <taxon>Actinomycetes</taxon>
        <taxon>Micromonosporales</taxon>
        <taxon>Micromonosporaceae</taxon>
        <taxon>Phytomonospora</taxon>
    </lineage>
</organism>
<evidence type="ECO:0000256" key="7">
    <source>
        <dbReference type="SAM" id="SignalP"/>
    </source>
</evidence>
<feature type="domain" description="ABC transporter" evidence="8">
    <location>
        <begin position="621"/>
        <end position="849"/>
    </location>
</feature>
<evidence type="ECO:0000256" key="1">
    <source>
        <dbReference type="ARBA" id="ARBA00005417"/>
    </source>
</evidence>
<dbReference type="SMART" id="SM00382">
    <property type="entry name" value="AAA"/>
    <property type="match status" value="1"/>
</dbReference>
<sequence>MRKWLAKRRAWVIAAAVLLAVAGGAFVWQQATGPGGFEKHEERLTVSSGPGRAEPIALDTAFYVPDQTPAPAVLLAHGFGGTKDSVDAQAAELAGAGYAVLTYTARGFGESEGTIHLNQPDFEVNDARGLLDWLAGREEVELDRAGDPRVAAVGGSYGGALALLLAGYDERVDAVVPQITWNDLSTALFPNNLATAPTGPFETDQPHDGVLKRTWAGLFFATGMAGGGGFFGAGNGAPPADPSKYDPACGRWDPSVCAVYQRIVASGELDEEAMTLLDGASPKTILDRITAPTLLVQGEADTLFGLDQADANARGITGAPVRVAWYAGGHDATGPEGDRDRVNLLTGQWLNHYLKGEGDVPGESFTYSTVTGVRNQQLDMSTLGYVADAYPGLDGSTSSAIALSGPPQAIASPPNGTPAALSSLPSMGSLSSLVSSGLSLDLPGQFAAFQSEALTAPLEITGAPTVSVKAASPTGEATLYFKLYDVSDDGGATLPNGLIAPVKLTGLPTDIAAATPVQVRLPGIAHRFEAGHRLRLVIATADQAYANPVEPVTYQVAVDGPLAAPSVTADVLPSEDSLWMIALIVVLIAIPGGILAAWLIARYRGRRRDRSVHAPDADTPLVVSDLRKTYKDGFVAVDGVDFRVERGQVVGLLGPNGAGKTTTLRTLMGLLQPTGGTMTVFGHKVGPGAPVLSRLGALVEGPGLLPHLSGMDNLRLYWRSTGRPIEEAHLDEVVKIADLGDRIDRKVRKYSHGMKQRVAIAQAMLGLPELLVLDEPTDGLDPPQIAEMRRVLHDYARDGRAVLVSSHLLAEVEQTCTHVVVMSRGRVVGAGEVADVIGTGTGARLEDAFLTLVENVGSRT</sequence>
<evidence type="ECO:0000256" key="6">
    <source>
        <dbReference type="SAM" id="Phobius"/>
    </source>
</evidence>
<dbReference type="SUPFAM" id="SSF52540">
    <property type="entry name" value="P-loop containing nucleoside triphosphate hydrolases"/>
    <property type="match status" value="1"/>
</dbReference>
<dbReference type="GO" id="GO:0016887">
    <property type="term" value="F:ATP hydrolysis activity"/>
    <property type="evidence" value="ECO:0007669"/>
    <property type="project" value="InterPro"/>
</dbReference>
<dbReference type="GO" id="GO:0005524">
    <property type="term" value="F:ATP binding"/>
    <property type="evidence" value="ECO:0007669"/>
    <property type="project" value="UniProtKB-KW"/>
</dbReference>
<keyword evidence="6" id="KW-0472">Membrane</keyword>
<evidence type="ECO:0000256" key="2">
    <source>
        <dbReference type="ARBA" id="ARBA00022448"/>
    </source>
</evidence>
<dbReference type="AlphaFoldDB" id="A0A841FTL4"/>
<evidence type="ECO:0000313" key="10">
    <source>
        <dbReference type="Proteomes" id="UP000548476"/>
    </source>
</evidence>
<keyword evidence="6" id="KW-0812">Transmembrane</keyword>
<evidence type="ECO:0000256" key="5">
    <source>
        <dbReference type="ARBA" id="ARBA00022840"/>
    </source>
</evidence>
<dbReference type="PROSITE" id="PS00211">
    <property type="entry name" value="ABC_TRANSPORTER_1"/>
    <property type="match status" value="1"/>
</dbReference>
<keyword evidence="4" id="KW-0378">Hydrolase</keyword>
<dbReference type="GO" id="GO:0008239">
    <property type="term" value="F:dipeptidyl-peptidase activity"/>
    <property type="evidence" value="ECO:0007669"/>
    <property type="project" value="InterPro"/>
</dbReference>
<keyword evidence="3" id="KW-0547">Nucleotide-binding</keyword>
<dbReference type="InterPro" id="IPR003593">
    <property type="entry name" value="AAA+_ATPase"/>
</dbReference>
<keyword evidence="6" id="KW-1133">Transmembrane helix</keyword>
<dbReference type="InterPro" id="IPR017871">
    <property type="entry name" value="ABC_transporter-like_CS"/>
</dbReference>
<dbReference type="Proteomes" id="UP000548476">
    <property type="component" value="Unassembled WGS sequence"/>
</dbReference>
<proteinExistence type="inferred from homology"/>
<dbReference type="Pfam" id="PF02129">
    <property type="entry name" value="Peptidase_S15"/>
    <property type="match status" value="1"/>
</dbReference>
<comment type="similarity">
    <text evidence="1">Belongs to the ABC transporter superfamily.</text>
</comment>
<dbReference type="Gene3D" id="3.40.50.1820">
    <property type="entry name" value="alpha/beta hydrolase"/>
    <property type="match status" value="1"/>
</dbReference>
<feature type="transmembrane region" description="Helical" evidence="6">
    <location>
        <begin position="578"/>
        <end position="601"/>
    </location>
</feature>
<evidence type="ECO:0000256" key="3">
    <source>
        <dbReference type="ARBA" id="ARBA00022741"/>
    </source>
</evidence>
<dbReference type="SMART" id="SM00939">
    <property type="entry name" value="PepX_C"/>
    <property type="match status" value="1"/>
</dbReference>
<dbReference type="PANTHER" id="PTHR43335">
    <property type="entry name" value="ABC TRANSPORTER, ATP-BINDING PROTEIN"/>
    <property type="match status" value="1"/>
</dbReference>
<feature type="chain" id="PRO_5032757803" evidence="7">
    <location>
        <begin position="28"/>
        <end position="860"/>
    </location>
</feature>
<dbReference type="InterPro" id="IPR000383">
    <property type="entry name" value="Xaa-Pro-like_dom"/>
</dbReference>
<dbReference type="PROSITE" id="PS50893">
    <property type="entry name" value="ABC_TRANSPORTER_2"/>
    <property type="match status" value="1"/>
</dbReference>
<evidence type="ECO:0000259" key="8">
    <source>
        <dbReference type="PROSITE" id="PS50893"/>
    </source>
</evidence>
<keyword evidence="7" id="KW-0732">Signal</keyword>
<dbReference type="SUPFAM" id="SSF49785">
    <property type="entry name" value="Galactose-binding domain-like"/>
    <property type="match status" value="1"/>
</dbReference>
<dbReference type="EMBL" id="JACHGT010000021">
    <property type="protein sequence ID" value="MBB6039366.1"/>
    <property type="molecule type" value="Genomic_DNA"/>
</dbReference>
<dbReference type="RefSeq" id="WP_184792456.1">
    <property type="nucleotide sequence ID" value="NZ_BONT01000077.1"/>
</dbReference>
<keyword evidence="10" id="KW-1185">Reference proteome</keyword>
<keyword evidence="2" id="KW-0813">Transport</keyword>
<dbReference type="Gene3D" id="3.40.50.300">
    <property type="entry name" value="P-loop containing nucleotide triphosphate hydrolases"/>
    <property type="match status" value="1"/>
</dbReference>
<feature type="signal peptide" evidence="7">
    <location>
        <begin position="1"/>
        <end position="27"/>
    </location>
</feature>
<protein>
    <submittedName>
        <fullName evidence="9">ABC-2 type transport system ATP-binding protein</fullName>
    </submittedName>
</protein>
<dbReference type="InterPro" id="IPR027417">
    <property type="entry name" value="P-loop_NTPase"/>
</dbReference>
<dbReference type="SUPFAM" id="SSF53474">
    <property type="entry name" value="alpha/beta-Hydrolases"/>
    <property type="match status" value="1"/>
</dbReference>
<accession>A0A841FTL4</accession>